<dbReference type="EMBL" id="FCNZ02000046">
    <property type="protein sequence ID" value="SAL78941.1"/>
    <property type="molecule type" value="Genomic_DNA"/>
</dbReference>
<dbReference type="Proteomes" id="UP000054717">
    <property type="component" value="Unassembled WGS sequence"/>
</dbReference>
<dbReference type="AlphaFoldDB" id="A0A158KET6"/>
<protein>
    <submittedName>
        <fullName evidence="1">Uncharacterized protein</fullName>
    </submittedName>
</protein>
<gene>
    <name evidence="1" type="ORF">AWB66_05948</name>
</gene>
<dbReference type="RefSeq" id="WP_235021303.1">
    <property type="nucleotide sequence ID" value="NZ_FCNZ02000046.1"/>
</dbReference>
<evidence type="ECO:0000313" key="1">
    <source>
        <dbReference type="EMBL" id="SAL78941.1"/>
    </source>
</evidence>
<name>A0A158KET6_9BURK</name>
<proteinExistence type="predicted"/>
<evidence type="ECO:0000313" key="2">
    <source>
        <dbReference type="Proteomes" id="UP000054717"/>
    </source>
</evidence>
<dbReference type="InterPro" id="IPR036590">
    <property type="entry name" value="SRAP-like"/>
</dbReference>
<dbReference type="Gene3D" id="3.90.1680.10">
    <property type="entry name" value="SOS response associated peptidase-like"/>
    <property type="match status" value="1"/>
</dbReference>
<dbReference type="STRING" id="326475.AWB66_05948"/>
<accession>A0A158KET6</accession>
<comment type="caution">
    <text evidence="1">The sequence shown here is derived from an EMBL/GenBank/DDBJ whole genome shotgun (WGS) entry which is preliminary data.</text>
</comment>
<dbReference type="SUPFAM" id="SSF143081">
    <property type="entry name" value="BB1717-like"/>
    <property type="match status" value="1"/>
</dbReference>
<organism evidence="1 2">
    <name type="scientific">Caballeronia telluris</name>
    <dbReference type="NCBI Taxonomy" id="326475"/>
    <lineage>
        <taxon>Bacteria</taxon>
        <taxon>Pseudomonadati</taxon>
        <taxon>Pseudomonadota</taxon>
        <taxon>Betaproteobacteria</taxon>
        <taxon>Burkholderiales</taxon>
        <taxon>Burkholderiaceae</taxon>
        <taxon>Caballeronia</taxon>
    </lineage>
</organism>
<keyword evidence="2" id="KW-1185">Reference proteome</keyword>
<sequence>MCTSYESNPKDRFDVFSLFPVPNFHYKPEIYKDYAAPIFRRIDGEYSTDAATFGIVPRKFIRQRVKAFDTMNARSESVGQKTSFRTAGMSCNSL</sequence>
<reference evidence="1" key="1">
    <citation type="submission" date="2016-01" db="EMBL/GenBank/DDBJ databases">
        <authorList>
            <person name="Peeters Charlotte."/>
        </authorList>
    </citation>
    <scope>NUCLEOTIDE SEQUENCE</scope>
    <source>
        <strain evidence="1">LMG 22936</strain>
    </source>
</reference>